<dbReference type="GO" id="GO:0008270">
    <property type="term" value="F:zinc ion binding"/>
    <property type="evidence" value="ECO:0007669"/>
    <property type="project" value="UniProtKB-KW"/>
</dbReference>
<dbReference type="SUPFAM" id="SSF57850">
    <property type="entry name" value="RING/U-box"/>
    <property type="match status" value="2"/>
</dbReference>
<dbReference type="InterPro" id="IPR043145">
    <property type="entry name" value="Znf_ZZ_sf"/>
</dbReference>
<dbReference type="PANTHER" id="PTHR15090">
    <property type="entry name" value="SEQUESTOSOME 1-RELATED"/>
    <property type="match status" value="1"/>
</dbReference>
<evidence type="ECO:0000256" key="2">
    <source>
        <dbReference type="ARBA" id="ARBA00022771"/>
    </source>
</evidence>
<evidence type="ECO:0000313" key="6">
    <source>
        <dbReference type="EMBL" id="KAB5596540.1"/>
    </source>
</evidence>
<protein>
    <recommendedName>
        <fullName evidence="5">ZZ-type domain-containing protein</fullName>
    </recommendedName>
</protein>
<dbReference type="SMART" id="SM00291">
    <property type="entry name" value="ZnF_ZZ"/>
    <property type="match status" value="2"/>
</dbReference>
<dbReference type="Pfam" id="PF00569">
    <property type="entry name" value="ZZ"/>
    <property type="match status" value="2"/>
</dbReference>
<reference evidence="6 7" key="1">
    <citation type="journal article" date="2019" name="Fungal Biol. Biotechnol.">
        <title>Draft genome sequence of fastidious pathogen Ceratobasidium theobromae, which causes vascular-streak dieback in Theobroma cacao.</title>
        <authorList>
            <person name="Ali S.S."/>
            <person name="Asman A."/>
            <person name="Shao J."/>
            <person name="Firmansyah A.P."/>
            <person name="Susilo A.W."/>
            <person name="Rosmana A."/>
            <person name="McMahon P."/>
            <person name="Junaid M."/>
            <person name="Guest D."/>
            <person name="Kheng T.Y."/>
            <person name="Meinhardt L.W."/>
            <person name="Bailey B.A."/>
        </authorList>
    </citation>
    <scope>NUCLEOTIDE SEQUENCE [LARGE SCALE GENOMIC DNA]</scope>
    <source>
        <strain evidence="6 7">CT2</strain>
    </source>
</reference>
<keyword evidence="7" id="KW-1185">Reference proteome</keyword>
<dbReference type="InterPro" id="IPR052260">
    <property type="entry name" value="Autophagy_Rcpt_SigReg"/>
</dbReference>
<organism evidence="6 7">
    <name type="scientific">Ceratobasidium theobromae</name>
    <dbReference type="NCBI Taxonomy" id="1582974"/>
    <lineage>
        <taxon>Eukaryota</taxon>
        <taxon>Fungi</taxon>
        <taxon>Dikarya</taxon>
        <taxon>Basidiomycota</taxon>
        <taxon>Agaricomycotina</taxon>
        <taxon>Agaricomycetes</taxon>
        <taxon>Cantharellales</taxon>
        <taxon>Ceratobasidiaceae</taxon>
        <taxon>Ceratobasidium</taxon>
    </lineage>
</organism>
<feature type="domain" description="ZZ-type" evidence="5">
    <location>
        <begin position="238"/>
        <end position="291"/>
    </location>
</feature>
<dbReference type="PROSITE" id="PS50135">
    <property type="entry name" value="ZF_ZZ_2"/>
    <property type="match status" value="1"/>
</dbReference>
<keyword evidence="1" id="KW-0479">Metal-binding</keyword>
<dbReference type="EMBL" id="SSOP01000001">
    <property type="protein sequence ID" value="KAB5596540.1"/>
    <property type="molecule type" value="Genomic_DNA"/>
</dbReference>
<dbReference type="AlphaFoldDB" id="A0A5N5QXS4"/>
<evidence type="ECO:0000256" key="4">
    <source>
        <dbReference type="PROSITE-ProRule" id="PRU00228"/>
    </source>
</evidence>
<dbReference type="CDD" id="cd02340">
    <property type="entry name" value="ZZ_NBR1_like"/>
    <property type="match status" value="1"/>
</dbReference>
<keyword evidence="2 4" id="KW-0863">Zinc-finger</keyword>
<gene>
    <name evidence="6" type="ORF">CTheo_177</name>
</gene>
<dbReference type="InterPro" id="IPR000433">
    <property type="entry name" value="Znf_ZZ"/>
</dbReference>
<dbReference type="Proteomes" id="UP000383932">
    <property type="component" value="Unassembled WGS sequence"/>
</dbReference>
<dbReference type="OrthoDB" id="661148at2759"/>
<sequence>MTLTLVYEEDPPNGDKHYASVPVSTKYEARDVLNDARQCFEEYLPENLDAYKLELKHEIGEGRWATIHPRVFTDLVEKDQAGEFKLNLRQIRRATRVALITRNPLYSLAVGSNGGSSTQHTRGAADPPPYATVIPPGSKSTGHVPEIQVVNTPTLPIFISHHEAHCDRCNQMISGVRYKCTSCDDFDYCGVCIGFAPLEHGHRFDAIINARTKVYRQIDAWRATGQAPPEVSNAGKLEHQATCDLCEKAPIRGTRFKCADCPDWDTCEECLDRASRAHPEHTFIRVADQNVLMRVGAWPS</sequence>
<dbReference type="Gene3D" id="3.30.60.90">
    <property type="match status" value="2"/>
</dbReference>
<keyword evidence="3" id="KW-0862">Zinc</keyword>
<evidence type="ECO:0000259" key="5">
    <source>
        <dbReference type="PROSITE" id="PS50135"/>
    </source>
</evidence>
<accession>A0A5N5QXS4</accession>
<proteinExistence type="predicted"/>
<evidence type="ECO:0000256" key="1">
    <source>
        <dbReference type="ARBA" id="ARBA00022723"/>
    </source>
</evidence>
<name>A0A5N5QXS4_9AGAM</name>
<evidence type="ECO:0000256" key="3">
    <source>
        <dbReference type="ARBA" id="ARBA00022833"/>
    </source>
</evidence>
<evidence type="ECO:0000313" key="7">
    <source>
        <dbReference type="Proteomes" id="UP000383932"/>
    </source>
</evidence>
<comment type="caution">
    <text evidence="6">The sequence shown here is derived from an EMBL/GenBank/DDBJ whole genome shotgun (WGS) entry which is preliminary data.</text>
</comment>